<keyword evidence="4" id="KW-1185">Reference proteome</keyword>
<evidence type="ECO:0000313" key="3">
    <source>
        <dbReference type="EMBL" id="MDR7276823.1"/>
    </source>
</evidence>
<dbReference type="InterPro" id="IPR050922">
    <property type="entry name" value="LytR/CpsA/Psr_CW_biosynth"/>
</dbReference>
<gene>
    <name evidence="3" type="ORF">J2S41_003601</name>
</gene>
<accession>A0AAE4CA95</accession>
<evidence type="ECO:0000256" key="1">
    <source>
        <dbReference type="ARBA" id="ARBA00006068"/>
    </source>
</evidence>
<dbReference type="Gene3D" id="3.40.630.190">
    <property type="entry name" value="LCP protein"/>
    <property type="match status" value="1"/>
</dbReference>
<dbReference type="PANTHER" id="PTHR33392:SF6">
    <property type="entry name" value="POLYISOPRENYL-TEICHOIC ACID--PEPTIDOGLYCAN TEICHOIC ACID TRANSFERASE TAGU"/>
    <property type="match status" value="1"/>
</dbReference>
<dbReference type="Proteomes" id="UP001183643">
    <property type="component" value="Unassembled WGS sequence"/>
</dbReference>
<evidence type="ECO:0000259" key="2">
    <source>
        <dbReference type="Pfam" id="PF03816"/>
    </source>
</evidence>
<name>A0AAE4CA95_9ACTN</name>
<dbReference type="EMBL" id="JAVDYB010000001">
    <property type="protein sequence ID" value="MDR7276823.1"/>
    <property type="molecule type" value="Genomic_DNA"/>
</dbReference>
<reference evidence="3" key="1">
    <citation type="submission" date="2023-07" db="EMBL/GenBank/DDBJ databases">
        <title>Sequencing the genomes of 1000 actinobacteria strains.</title>
        <authorList>
            <person name="Klenk H.-P."/>
        </authorList>
    </citation>
    <scope>NUCLEOTIDE SEQUENCE</scope>
    <source>
        <strain evidence="3">DSM 44707</strain>
    </source>
</reference>
<dbReference type="Pfam" id="PF03816">
    <property type="entry name" value="LytR_cpsA_psr"/>
    <property type="match status" value="1"/>
</dbReference>
<evidence type="ECO:0000313" key="4">
    <source>
        <dbReference type="Proteomes" id="UP001183643"/>
    </source>
</evidence>
<organism evidence="3 4">
    <name type="scientific">Catenuloplanes atrovinosus</name>
    <dbReference type="NCBI Taxonomy" id="137266"/>
    <lineage>
        <taxon>Bacteria</taxon>
        <taxon>Bacillati</taxon>
        <taxon>Actinomycetota</taxon>
        <taxon>Actinomycetes</taxon>
        <taxon>Micromonosporales</taxon>
        <taxon>Micromonosporaceae</taxon>
        <taxon>Catenuloplanes</taxon>
    </lineage>
</organism>
<sequence>MVTKRRGDPLWARLLLIFGAVLVVLSGGTLVAAHTVINRASTAFTQGSLLEGDAAAQDGASGNNIDGAVNLLLVGIDARPPGSSETGVLSDTIIILHIPETHDQAYLISIPRDWLVEVPAYEKAGFPGGSYKINSAFSYGYNVQGSELEKRASGMTLLSTTLNKVTGIRFNGAAIIDFSGFASVIHALGGVDMCVDETAESAHLGVDADGKLVQGWHSEAAGIQLPPGVTPFVHEKGCRKMSATEALDYARIRKSLSDGDYGRQRHQQQLIKAIVKQATTRGVLTDLGKLNNLVKAAGDAFVLDTGGIPPADFLFTLKGVAANDLTLIKTNAGNVNTVIVDGIAYEDLDDKSLAMLDAAEAGTLGTFLIENPQFIARSS</sequence>
<feature type="domain" description="Cell envelope-related transcriptional attenuator" evidence="2">
    <location>
        <begin position="90"/>
        <end position="278"/>
    </location>
</feature>
<dbReference type="PANTHER" id="PTHR33392">
    <property type="entry name" value="POLYISOPRENYL-TEICHOIC ACID--PEPTIDOGLYCAN TEICHOIC ACID TRANSFERASE TAGU"/>
    <property type="match status" value="1"/>
</dbReference>
<dbReference type="AlphaFoldDB" id="A0AAE4CA95"/>
<comment type="similarity">
    <text evidence="1">Belongs to the LytR/CpsA/Psr (LCP) family.</text>
</comment>
<dbReference type="InterPro" id="IPR004474">
    <property type="entry name" value="LytR_CpsA_psr"/>
</dbReference>
<proteinExistence type="inferred from homology"/>
<protein>
    <submittedName>
        <fullName evidence="3">LCP family protein required for cell wall assembly</fullName>
    </submittedName>
</protein>
<comment type="caution">
    <text evidence="3">The sequence shown here is derived from an EMBL/GenBank/DDBJ whole genome shotgun (WGS) entry which is preliminary data.</text>
</comment>
<dbReference type="RefSeq" id="WP_310369037.1">
    <property type="nucleotide sequence ID" value="NZ_JAVDYB010000001.1"/>
</dbReference>